<evidence type="ECO:0000313" key="2">
    <source>
        <dbReference type="EMBL" id="KAF2833375.1"/>
    </source>
</evidence>
<dbReference type="Proteomes" id="UP000799424">
    <property type="component" value="Unassembled WGS sequence"/>
</dbReference>
<name>A0A6A7ALA0_9PLEO</name>
<feature type="region of interest" description="Disordered" evidence="1">
    <location>
        <begin position="1"/>
        <end position="24"/>
    </location>
</feature>
<gene>
    <name evidence="2" type="ORF">CC86DRAFT_400001</name>
</gene>
<feature type="compositionally biased region" description="Low complexity" evidence="1">
    <location>
        <begin position="14"/>
        <end position="24"/>
    </location>
</feature>
<sequence>MPPPTTHPPPSSPSPSHTPTSNHPSVYCQTTNLNGTRCTHKALRRNAHALQTVSAALSRQPIDEVSDHAIHGLPQYSLCFTHRDKTNVVARKWQKMLAAKIRSEWRKERHRVRALRAELDAVRAALRAREGEIVGLEEDLVKARSGGGLECERVWSGFELLGC</sequence>
<feature type="compositionally biased region" description="Pro residues" evidence="1">
    <location>
        <begin position="1"/>
        <end position="13"/>
    </location>
</feature>
<accession>A0A6A7ALA0</accession>
<dbReference type="AlphaFoldDB" id="A0A6A7ALA0"/>
<evidence type="ECO:0000256" key="1">
    <source>
        <dbReference type="SAM" id="MobiDB-lite"/>
    </source>
</evidence>
<reference evidence="2" key="1">
    <citation type="journal article" date="2020" name="Stud. Mycol.">
        <title>101 Dothideomycetes genomes: a test case for predicting lifestyles and emergence of pathogens.</title>
        <authorList>
            <person name="Haridas S."/>
            <person name="Albert R."/>
            <person name="Binder M."/>
            <person name="Bloem J."/>
            <person name="Labutti K."/>
            <person name="Salamov A."/>
            <person name="Andreopoulos B."/>
            <person name="Baker S."/>
            <person name="Barry K."/>
            <person name="Bills G."/>
            <person name="Bluhm B."/>
            <person name="Cannon C."/>
            <person name="Castanera R."/>
            <person name="Culley D."/>
            <person name="Daum C."/>
            <person name="Ezra D."/>
            <person name="Gonzalez J."/>
            <person name="Henrissat B."/>
            <person name="Kuo A."/>
            <person name="Liang C."/>
            <person name="Lipzen A."/>
            <person name="Lutzoni F."/>
            <person name="Magnuson J."/>
            <person name="Mondo S."/>
            <person name="Nolan M."/>
            <person name="Ohm R."/>
            <person name="Pangilinan J."/>
            <person name="Park H.-J."/>
            <person name="Ramirez L."/>
            <person name="Alfaro M."/>
            <person name="Sun H."/>
            <person name="Tritt A."/>
            <person name="Yoshinaga Y."/>
            <person name="Zwiers L.-H."/>
            <person name="Turgeon B."/>
            <person name="Goodwin S."/>
            <person name="Spatafora J."/>
            <person name="Crous P."/>
            <person name="Grigoriev I."/>
        </authorList>
    </citation>
    <scope>NUCLEOTIDE SEQUENCE</scope>
    <source>
        <strain evidence="2">CBS 113818</strain>
    </source>
</reference>
<evidence type="ECO:0000313" key="3">
    <source>
        <dbReference type="Proteomes" id="UP000799424"/>
    </source>
</evidence>
<organism evidence="2 3">
    <name type="scientific">Ophiobolus disseminans</name>
    <dbReference type="NCBI Taxonomy" id="1469910"/>
    <lineage>
        <taxon>Eukaryota</taxon>
        <taxon>Fungi</taxon>
        <taxon>Dikarya</taxon>
        <taxon>Ascomycota</taxon>
        <taxon>Pezizomycotina</taxon>
        <taxon>Dothideomycetes</taxon>
        <taxon>Pleosporomycetidae</taxon>
        <taxon>Pleosporales</taxon>
        <taxon>Pleosporineae</taxon>
        <taxon>Phaeosphaeriaceae</taxon>
        <taxon>Ophiobolus</taxon>
    </lineage>
</organism>
<dbReference type="EMBL" id="MU006216">
    <property type="protein sequence ID" value="KAF2833375.1"/>
    <property type="molecule type" value="Genomic_DNA"/>
</dbReference>
<protein>
    <submittedName>
        <fullName evidence="2">Uncharacterized protein</fullName>
    </submittedName>
</protein>
<proteinExistence type="predicted"/>
<keyword evidence="3" id="KW-1185">Reference proteome</keyword>